<proteinExistence type="predicted"/>
<sequence length="317" mass="33108">MRKIIILFLILIAVSLPLFMLADAANSKASDATAFARARRAPTLTIDGTANEYEVAFTENGSGSYIVDSDANVTATNSSSLKYATCTITNFVTGDTYSTSGLASKFVATNDGAGILTISNEGTFAEYLTALKLVKYLSTSDDPTAATREIEILVSNGPNDSNTCTASVVITPVNDAPALYMGGTATLDYDTAYVGGTTGIALCTTAVNIVDADDTYMESLTMLLSNAKTSDVLLTNEVDILGTFTVLNDTATPGAITVTLTGHRTIADFKAAAQLIKFYNAETSEIDTTGRVVYTVVGDGDVNSSNATTTITVTAPE</sequence>
<gene>
    <name evidence="2" type="ORF">A2008_12355</name>
</gene>
<name>A0A1F7X0W0_9BACT</name>
<dbReference type="STRING" id="1817813.A2008_12355"/>
<accession>A0A1F7X0W0</accession>
<evidence type="ECO:0008006" key="4">
    <source>
        <dbReference type="Google" id="ProtNLM"/>
    </source>
</evidence>
<feature type="signal peptide" evidence="1">
    <location>
        <begin position="1"/>
        <end position="24"/>
    </location>
</feature>
<evidence type="ECO:0000256" key="1">
    <source>
        <dbReference type="SAM" id="SignalP"/>
    </source>
</evidence>
<dbReference type="EMBL" id="MGFH01000017">
    <property type="protein sequence ID" value="OGM08349.1"/>
    <property type="molecule type" value="Genomic_DNA"/>
</dbReference>
<comment type="caution">
    <text evidence="2">The sequence shown here is derived from an EMBL/GenBank/DDBJ whole genome shotgun (WGS) entry which is preliminary data.</text>
</comment>
<reference evidence="2 3" key="1">
    <citation type="journal article" date="2016" name="Nat. Commun.">
        <title>Thousands of microbial genomes shed light on interconnected biogeochemical processes in an aquifer system.</title>
        <authorList>
            <person name="Anantharaman K."/>
            <person name="Brown C.T."/>
            <person name="Hug L.A."/>
            <person name="Sharon I."/>
            <person name="Castelle C.J."/>
            <person name="Probst A.J."/>
            <person name="Thomas B.C."/>
            <person name="Singh A."/>
            <person name="Wilkins M.J."/>
            <person name="Karaoz U."/>
            <person name="Brodie E.L."/>
            <person name="Williams K.H."/>
            <person name="Hubbard S.S."/>
            <person name="Banfield J.F."/>
        </authorList>
    </citation>
    <scope>NUCLEOTIDE SEQUENCE [LARGE SCALE GENOMIC DNA]</scope>
</reference>
<dbReference type="AlphaFoldDB" id="A0A1F7X0W0"/>
<organism evidence="2 3">
    <name type="scientific">Candidatus Wallbacteria bacterium GWC2_49_35</name>
    <dbReference type="NCBI Taxonomy" id="1817813"/>
    <lineage>
        <taxon>Bacteria</taxon>
        <taxon>Candidatus Walliibacteriota</taxon>
    </lineage>
</organism>
<feature type="chain" id="PRO_5009533679" description="Cadherin domain-containing protein" evidence="1">
    <location>
        <begin position="25"/>
        <end position="317"/>
    </location>
</feature>
<dbReference type="Proteomes" id="UP000178735">
    <property type="component" value="Unassembled WGS sequence"/>
</dbReference>
<evidence type="ECO:0000313" key="3">
    <source>
        <dbReference type="Proteomes" id="UP000178735"/>
    </source>
</evidence>
<protein>
    <recommendedName>
        <fullName evidence="4">Cadherin domain-containing protein</fullName>
    </recommendedName>
</protein>
<keyword evidence="1" id="KW-0732">Signal</keyword>
<evidence type="ECO:0000313" key="2">
    <source>
        <dbReference type="EMBL" id="OGM08349.1"/>
    </source>
</evidence>